<evidence type="ECO:0000313" key="2">
    <source>
        <dbReference type="Proteomes" id="UP000314986"/>
    </source>
</evidence>
<evidence type="ECO:0000313" key="1">
    <source>
        <dbReference type="Ensembl" id="ENSCMIP00000016667.1"/>
    </source>
</evidence>
<protein>
    <submittedName>
        <fullName evidence="1">Uncharacterized protein</fullName>
    </submittedName>
</protein>
<organism evidence="1 2">
    <name type="scientific">Callorhinchus milii</name>
    <name type="common">Ghost shark</name>
    <dbReference type="NCBI Taxonomy" id="7868"/>
    <lineage>
        <taxon>Eukaryota</taxon>
        <taxon>Metazoa</taxon>
        <taxon>Chordata</taxon>
        <taxon>Craniata</taxon>
        <taxon>Vertebrata</taxon>
        <taxon>Chondrichthyes</taxon>
        <taxon>Holocephali</taxon>
        <taxon>Chimaeriformes</taxon>
        <taxon>Callorhinchidae</taxon>
        <taxon>Callorhinchus</taxon>
    </lineage>
</organism>
<keyword evidence="2" id="KW-1185">Reference proteome</keyword>
<reference evidence="1" key="5">
    <citation type="submission" date="2025-09" db="UniProtKB">
        <authorList>
            <consortium name="Ensembl"/>
        </authorList>
    </citation>
    <scope>IDENTIFICATION</scope>
</reference>
<dbReference type="Proteomes" id="UP000314986">
    <property type="component" value="Unassembled WGS sequence"/>
</dbReference>
<reference evidence="2" key="2">
    <citation type="journal article" date="2007" name="PLoS Biol.">
        <title>Survey sequencing and comparative analysis of the elephant shark (Callorhinchus milii) genome.</title>
        <authorList>
            <person name="Venkatesh B."/>
            <person name="Kirkness E.F."/>
            <person name="Loh Y.H."/>
            <person name="Halpern A.L."/>
            <person name="Lee A.P."/>
            <person name="Johnson J."/>
            <person name="Dandona N."/>
            <person name="Viswanathan L.D."/>
            <person name="Tay A."/>
            <person name="Venter J.C."/>
            <person name="Strausberg R.L."/>
            <person name="Brenner S."/>
        </authorList>
    </citation>
    <scope>NUCLEOTIDE SEQUENCE [LARGE SCALE GENOMIC DNA]</scope>
</reference>
<dbReference type="Ensembl" id="ENSCMIT00000016999.1">
    <property type="protein sequence ID" value="ENSCMIP00000016667.1"/>
    <property type="gene ID" value="ENSCMIG00000008012.1"/>
</dbReference>
<name>A0A4W3HNG7_CALMI</name>
<reference evidence="2" key="3">
    <citation type="journal article" date="2014" name="Nature">
        <title>Elephant shark genome provides unique insights into gnathostome evolution.</title>
        <authorList>
            <consortium name="International Elephant Shark Genome Sequencing Consortium"/>
            <person name="Venkatesh B."/>
            <person name="Lee A.P."/>
            <person name="Ravi V."/>
            <person name="Maurya A.K."/>
            <person name="Lian M.M."/>
            <person name="Swann J.B."/>
            <person name="Ohta Y."/>
            <person name="Flajnik M.F."/>
            <person name="Sutoh Y."/>
            <person name="Kasahara M."/>
            <person name="Hoon S."/>
            <person name="Gangu V."/>
            <person name="Roy S.W."/>
            <person name="Irimia M."/>
            <person name="Korzh V."/>
            <person name="Kondrychyn I."/>
            <person name="Lim Z.W."/>
            <person name="Tay B.H."/>
            <person name="Tohari S."/>
            <person name="Kong K.W."/>
            <person name="Ho S."/>
            <person name="Lorente-Galdos B."/>
            <person name="Quilez J."/>
            <person name="Marques-Bonet T."/>
            <person name="Raney B.J."/>
            <person name="Ingham P.W."/>
            <person name="Tay A."/>
            <person name="Hillier L.W."/>
            <person name="Minx P."/>
            <person name="Boehm T."/>
            <person name="Wilson R.K."/>
            <person name="Brenner S."/>
            <person name="Warren W.C."/>
        </authorList>
    </citation>
    <scope>NUCLEOTIDE SEQUENCE [LARGE SCALE GENOMIC DNA]</scope>
</reference>
<dbReference type="AlphaFoldDB" id="A0A4W3HNG7"/>
<reference evidence="1" key="4">
    <citation type="submission" date="2025-08" db="UniProtKB">
        <authorList>
            <consortium name="Ensembl"/>
        </authorList>
    </citation>
    <scope>IDENTIFICATION</scope>
</reference>
<reference evidence="2" key="1">
    <citation type="journal article" date="2006" name="Science">
        <title>Ancient noncoding elements conserved in the human genome.</title>
        <authorList>
            <person name="Venkatesh B."/>
            <person name="Kirkness E.F."/>
            <person name="Loh Y.H."/>
            <person name="Halpern A.L."/>
            <person name="Lee A.P."/>
            <person name="Johnson J."/>
            <person name="Dandona N."/>
            <person name="Viswanathan L.D."/>
            <person name="Tay A."/>
            <person name="Venter J.C."/>
            <person name="Strausberg R.L."/>
            <person name="Brenner S."/>
        </authorList>
    </citation>
    <scope>NUCLEOTIDE SEQUENCE [LARGE SCALE GENOMIC DNA]</scope>
</reference>
<dbReference type="InParanoid" id="A0A4W3HNG7"/>
<proteinExistence type="predicted"/>
<sequence length="115" mass="12538">MASASVVGCESICSTMTGLELYTARICPGNSGIGRPLLVGLETPETPKSRKTGIILEHDAVLVQRRQRAPQHSVQHQVCVNTKCYTNTLLHILKTTTKIITESTNPHHCLEMISA</sequence>
<accession>A0A4W3HNG7</accession>